<reference evidence="1 2" key="1">
    <citation type="journal article" date="2005" name="Nature">
        <title>The genome of the social amoeba Dictyostelium discoideum.</title>
        <authorList>
            <consortium name="The Dictyostelium discoideum Sequencing Consortium"/>
            <person name="Eichinger L."/>
            <person name="Pachebat J.A."/>
            <person name="Glockner G."/>
            <person name="Rajandream M.A."/>
            <person name="Sucgang R."/>
            <person name="Berriman M."/>
            <person name="Song J."/>
            <person name="Olsen R."/>
            <person name="Szafranski K."/>
            <person name="Xu Q."/>
            <person name="Tunggal B."/>
            <person name="Kummerfeld S."/>
            <person name="Madera M."/>
            <person name="Konfortov B.A."/>
            <person name="Rivero F."/>
            <person name="Bankier A.T."/>
            <person name="Lehmann R."/>
            <person name="Hamlin N."/>
            <person name="Davies R."/>
            <person name="Gaudet P."/>
            <person name="Fey P."/>
            <person name="Pilcher K."/>
            <person name="Chen G."/>
            <person name="Saunders D."/>
            <person name="Sodergren E."/>
            <person name="Davis P."/>
            <person name="Kerhornou A."/>
            <person name="Nie X."/>
            <person name="Hall N."/>
            <person name="Anjard C."/>
            <person name="Hemphill L."/>
            <person name="Bason N."/>
            <person name="Farbrother P."/>
            <person name="Desany B."/>
            <person name="Just E."/>
            <person name="Morio T."/>
            <person name="Rost R."/>
            <person name="Churcher C."/>
            <person name="Cooper J."/>
            <person name="Haydock S."/>
            <person name="van Driessche N."/>
            <person name="Cronin A."/>
            <person name="Goodhead I."/>
            <person name="Muzny D."/>
            <person name="Mourier T."/>
            <person name="Pain A."/>
            <person name="Lu M."/>
            <person name="Harper D."/>
            <person name="Lindsay R."/>
            <person name="Hauser H."/>
            <person name="James K."/>
            <person name="Quiles M."/>
            <person name="Madan Babu M."/>
            <person name="Saito T."/>
            <person name="Buchrieser C."/>
            <person name="Wardroper A."/>
            <person name="Felder M."/>
            <person name="Thangavelu M."/>
            <person name="Johnson D."/>
            <person name="Knights A."/>
            <person name="Loulseged H."/>
            <person name="Mungall K."/>
            <person name="Oliver K."/>
            <person name="Price C."/>
            <person name="Quail M.A."/>
            <person name="Urushihara H."/>
            <person name="Hernandez J."/>
            <person name="Rabbinowitsch E."/>
            <person name="Steffen D."/>
            <person name="Sanders M."/>
            <person name="Ma J."/>
            <person name="Kohara Y."/>
            <person name="Sharp S."/>
            <person name="Simmonds M."/>
            <person name="Spiegler S."/>
            <person name="Tivey A."/>
            <person name="Sugano S."/>
            <person name="White B."/>
            <person name="Walker D."/>
            <person name="Woodward J."/>
            <person name="Winckler T."/>
            <person name="Tanaka Y."/>
            <person name="Shaulsky G."/>
            <person name="Schleicher M."/>
            <person name="Weinstock G."/>
            <person name="Rosenthal A."/>
            <person name="Cox E.C."/>
            <person name="Chisholm R.L."/>
            <person name="Gibbs R."/>
            <person name="Loomis W.F."/>
            <person name="Platzer M."/>
            <person name="Kay R.R."/>
            <person name="Williams J."/>
            <person name="Dear P.H."/>
            <person name="Noegel A.A."/>
            <person name="Barrell B."/>
            <person name="Kuspa A."/>
        </authorList>
    </citation>
    <scope>NUCLEOTIDE SEQUENCE [LARGE SCALE GENOMIC DNA]</scope>
    <source>
        <strain evidence="1 2">AX4</strain>
    </source>
</reference>
<dbReference type="EMBL" id="AAFI02000089">
    <property type="protein sequence ID" value="EAL64150.1"/>
    <property type="molecule type" value="Genomic_DNA"/>
</dbReference>
<protein>
    <submittedName>
        <fullName evidence="1">Uncharacterized protein</fullName>
    </submittedName>
</protein>
<keyword evidence="2" id="KW-1185">Reference proteome</keyword>
<dbReference type="VEuPathDB" id="AmoebaDB:DDB_G0286789"/>
<dbReference type="dictyBase" id="DDB_G0286789"/>
<dbReference type="RefSeq" id="XP_637549.1">
    <property type="nucleotide sequence ID" value="XM_632457.1"/>
</dbReference>
<name>Q54LL2_DICDI</name>
<dbReference type="GeneID" id="8625688"/>
<evidence type="ECO:0000313" key="1">
    <source>
        <dbReference type="EMBL" id="EAL64150.1"/>
    </source>
</evidence>
<dbReference type="AlphaFoldDB" id="Q54LL2"/>
<dbReference type="InParanoid" id="Q54LL2"/>
<gene>
    <name evidence="1" type="ORF">DDB_G0286789</name>
</gene>
<dbReference type="PaxDb" id="44689-DDB0218844"/>
<dbReference type="HOGENOM" id="CLU_1328491_0_0_1"/>
<accession>Q54LL2</accession>
<sequence>MSSQEGDLPPLSDYPDATKVDELCGDQSGNSAFKCNSINDAISYFETIKNILRDMDRLKVHYCSDGDLTVLILIFLFFPSTTAMFSPGDSFNFYDDPTLGINLQPLTTTYVEVEDIENDIKRVSSMFYEDTVLLSYKLPEHLKKSRNFLQPYLDIKHSKLNYTQLTNSIDFAKVFVKEGIACFGDNVGINNLLEDILRDMDRLKLTL</sequence>
<comment type="caution">
    <text evidence="1">The sequence shown here is derived from an EMBL/GenBank/DDBJ whole genome shotgun (WGS) entry which is preliminary data.</text>
</comment>
<evidence type="ECO:0000313" key="2">
    <source>
        <dbReference type="Proteomes" id="UP000002195"/>
    </source>
</evidence>
<organism evidence="1 2">
    <name type="scientific">Dictyostelium discoideum</name>
    <name type="common">Social amoeba</name>
    <dbReference type="NCBI Taxonomy" id="44689"/>
    <lineage>
        <taxon>Eukaryota</taxon>
        <taxon>Amoebozoa</taxon>
        <taxon>Evosea</taxon>
        <taxon>Eumycetozoa</taxon>
        <taxon>Dictyostelia</taxon>
        <taxon>Dictyosteliales</taxon>
        <taxon>Dictyosteliaceae</taxon>
        <taxon>Dictyostelium</taxon>
    </lineage>
</organism>
<dbReference type="KEGG" id="ddi:DDB_G0286789"/>
<proteinExistence type="predicted"/>
<dbReference type="PhylomeDB" id="Q54LL2"/>
<dbReference type="Proteomes" id="UP000002195">
    <property type="component" value="Unassembled WGS sequence"/>
</dbReference>